<dbReference type="SUPFAM" id="SSF46934">
    <property type="entry name" value="UBA-like"/>
    <property type="match status" value="1"/>
</dbReference>
<comment type="caution">
    <text evidence="1">The sequence shown here is derived from an EMBL/GenBank/DDBJ whole genome shotgun (WGS) entry which is preliminary data.</text>
</comment>
<dbReference type="OrthoDB" id="270602at2759"/>
<dbReference type="Pfam" id="PF14555">
    <property type="entry name" value="UBA_4"/>
    <property type="match status" value="1"/>
</dbReference>
<dbReference type="Gene3D" id="1.10.8.10">
    <property type="entry name" value="DNA helicase RuvA subunit, C-terminal domain"/>
    <property type="match status" value="1"/>
</dbReference>
<dbReference type="InterPro" id="IPR009060">
    <property type="entry name" value="UBA-like_sf"/>
</dbReference>
<reference evidence="2" key="1">
    <citation type="journal article" date="2016" name="Nature">
        <title>The genome of the seagrass Zostera marina reveals angiosperm adaptation to the sea.</title>
        <authorList>
            <person name="Olsen J.L."/>
            <person name="Rouze P."/>
            <person name="Verhelst B."/>
            <person name="Lin Y.-C."/>
            <person name="Bayer T."/>
            <person name="Collen J."/>
            <person name="Dattolo E."/>
            <person name="De Paoli E."/>
            <person name="Dittami S."/>
            <person name="Maumus F."/>
            <person name="Michel G."/>
            <person name="Kersting A."/>
            <person name="Lauritano C."/>
            <person name="Lohaus R."/>
            <person name="Toepel M."/>
            <person name="Tonon T."/>
            <person name="Vanneste K."/>
            <person name="Amirebrahimi M."/>
            <person name="Brakel J."/>
            <person name="Bostroem C."/>
            <person name="Chovatia M."/>
            <person name="Grimwood J."/>
            <person name="Jenkins J.W."/>
            <person name="Jueterbock A."/>
            <person name="Mraz A."/>
            <person name="Stam W.T."/>
            <person name="Tice H."/>
            <person name="Bornberg-Bauer E."/>
            <person name="Green P.J."/>
            <person name="Pearson G.A."/>
            <person name="Procaccini G."/>
            <person name="Duarte C.M."/>
            <person name="Schmutz J."/>
            <person name="Reusch T.B.H."/>
            <person name="Van de Peer Y."/>
        </authorList>
    </citation>
    <scope>NUCLEOTIDE SEQUENCE [LARGE SCALE GENOMIC DNA]</scope>
    <source>
        <strain evidence="2">cv. Finnish</strain>
    </source>
</reference>
<organism evidence="1 2">
    <name type="scientific">Zostera marina</name>
    <name type="common">Eelgrass</name>
    <dbReference type="NCBI Taxonomy" id="29655"/>
    <lineage>
        <taxon>Eukaryota</taxon>
        <taxon>Viridiplantae</taxon>
        <taxon>Streptophyta</taxon>
        <taxon>Embryophyta</taxon>
        <taxon>Tracheophyta</taxon>
        <taxon>Spermatophyta</taxon>
        <taxon>Magnoliopsida</taxon>
        <taxon>Liliopsida</taxon>
        <taxon>Zosteraceae</taxon>
        <taxon>Zostera</taxon>
    </lineage>
</organism>
<evidence type="ECO:0000313" key="1">
    <source>
        <dbReference type="EMBL" id="KMZ57299.1"/>
    </source>
</evidence>
<dbReference type="CDD" id="cd14273">
    <property type="entry name" value="UBA_TAP-C_like"/>
    <property type="match status" value="1"/>
</dbReference>
<evidence type="ECO:0008006" key="3">
    <source>
        <dbReference type="Google" id="ProtNLM"/>
    </source>
</evidence>
<protein>
    <recommendedName>
        <fullName evidence="3">UBX domain-containing protein</fullName>
    </recommendedName>
</protein>
<dbReference type="Proteomes" id="UP000036987">
    <property type="component" value="Unassembled WGS sequence"/>
</dbReference>
<sequence>MESVPPQKQTLVSSFLEIAVGQTAETALQFLQATNWKLEEAIQLFYVGNDGVGGVAHSQSLSSSLAASLNGESSTLNDGVTAEEKVVQSSALEDEVRPPLPVKREVWLCDCHFRIHS</sequence>
<gene>
    <name evidence="1" type="ORF">ZOSMA_87G00430</name>
</gene>
<name>A0A0K9NKJ5_ZOSMR</name>
<dbReference type="STRING" id="29655.A0A0K9NKJ5"/>
<keyword evidence="2" id="KW-1185">Reference proteome</keyword>
<dbReference type="EMBL" id="LFYR01002091">
    <property type="protein sequence ID" value="KMZ57299.1"/>
    <property type="molecule type" value="Genomic_DNA"/>
</dbReference>
<accession>A0A0K9NKJ5</accession>
<dbReference type="AlphaFoldDB" id="A0A0K9NKJ5"/>
<proteinExistence type="predicted"/>
<dbReference type="OMA" id="DCHFRIH"/>
<evidence type="ECO:0000313" key="2">
    <source>
        <dbReference type="Proteomes" id="UP000036987"/>
    </source>
</evidence>